<evidence type="ECO:0008006" key="4">
    <source>
        <dbReference type="Google" id="ProtNLM"/>
    </source>
</evidence>
<dbReference type="Proteomes" id="UP001157006">
    <property type="component" value="Chromosome 1S"/>
</dbReference>
<gene>
    <name evidence="2" type="ORF">VFH_I141760</name>
</gene>
<evidence type="ECO:0000313" key="3">
    <source>
        <dbReference type="Proteomes" id="UP001157006"/>
    </source>
</evidence>
<name>A0AAV0ZC27_VICFA</name>
<sequence length="124" mass="14814">MMDKATKLKEKLYFPRVFVNVSIDEELPAVTQFEDEMNGIVEVRIGYEWKPDRCKHCQCMGHKFEECRKQKPRNYQWIVKKEEEKKILTEKMKDPDDFQLVTKGVKHKEKNKENHKGTILTNAL</sequence>
<feature type="region of interest" description="Disordered" evidence="1">
    <location>
        <begin position="105"/>
        <end position="124"/>
    </location>
</feature>
<proteinExistence type="predicted"/>
<accession>A0AAV0ZC27</accession>
<dbReference type="InterPro" id="IPR040256">
    <property type="entry name" value="At4g02000-like"/>
</dbReference>
<keyword evidence="3" id="KW-1185">Reference proteome</keyword>
<dbReference type="PANTHER" id="PTHR31286:SF165">
    <property type="entry name" value="DUF4283 DOMAIN-CONTAINING PROTEIN"/>
    <property type="match status" value="1"/>
</dbReference>
<reference evidence="2 3" key="1">
    <citation type="submission" date="2023-01" db="EMBL/GenBank/DDBJ databases">
        <authorList>
            <person name="Kreplak J."/>
        </authorList>
    </citation>
    <scope>NUCLEOTIDE SEQUENCE [LARGE SCALE GENOMIC DNA]</scope>
</reference>
<dbReference type="AlphaFoldDB" id="A0AAV0ZC27"/>
<dbReference type="EMBL" id="OX451735">
    <property type="protein sequence ID" value="CAI8594444.1"/>
    <property type="molecule type" value="Genomic_DNA"/>
</dbReference>
<evidence type="ECO:0000256" key="1">
    <source>
        <dbReference type="SAM" id="MobiDB-lite"/>
    </source>
</evidence>
<organism evidence="2 3">
    <name type="scientific">Vicia faba</name>
    <name type="common">Broad bean</name>
    <name type="synonym">Faba vulgaris</name>
    <dbReference type="NCBI Taxonomy" id="3906"/>
    <lineage>
        <taxon>Eukaryota</taxon>
        <taxon>Viridiplantae</taxon>
        <taxon>Streptophyta</taxon>
        <taxon>Embryophyta</taxon>
        <taxon>Tracheophyta</taxon>
        <taxon>Spermatophyta</taxon>
        <taxon>Magnoliopsida</taxon>
        <taxon>eudicotyledons</taxon>
        <taxon>Gunneridae</taxon>
        <taxon>Pentapetalae</taxon>
        <taxon>rosids</taxon>
        <taxon>fabids</taxon>
        <taxon>Fabales</taxon>
        <taxon>Fabaceae</taxon>
        <taxon>Papilionoideae</taxon>
        <taxon>50 kb inversion clade</taxon>
        <taxon>NPAAA clade</taxon>
        <taxon>Hologalegina</taxon>
        <taxon>IRL clade</taxon>
        <taxon>Fabeae</taxon>
        <taxon>Vicia</taxon>
    </lineage>
</organism>
<dbReference type="PANTHER" id="PTHR31286">
    <property type="entry name" value="GLYCINE-RICH CELL WALL STRUCTURAL PROTEIN 1.8-LIKE"/>
    <property type="match status" value="1"/>
</dbReference>
<protein>
    <recommendedName>
        <fullName evidence="4">Zinc knuckle CX2CX4HX4C domain-containing protein</fullName>
    </recommendedName>
</protein>
<evidence type="ECO:0000313" key="2">
    <source>
        <dbReference type="EMBL" id="CAI8594444.1"/>
    </source>
</evidence>